<dbReference type="AlphaFoldDB" id="A0A0F9PX67"/>
<evidence type="ECO:0000256" key="1">
    <source>
        <dbReference type="SAM" id="Phobius"/>
    </source>
</evidence>
<keyword evidence="1" id="KW-1133">Transmembrane helix</keyword>
<feature type="transmembrane region" description="Helical" evidence="1">
    <location>
        <begin position="72"/>
        <end position="92"/>
    </location>
</feature>
<reference evidence="2" key="1">
    <citation type="journal article" date="2015" name="Nature">
        <title>Complex archaea that bridge the gap between prokaryotes and eukaryotes.</title>
        <authorList>
            <person name="Spang A."/>
            <person name="Saw J.H."/>
            <person name="Jorgensen S.L."/>
            <person name="Zaremba-Niedzwiedzka K."/>
            <person name="Martijn J."/>
            <person name="Lind A.E."/>
            <person name="van Eijk R."/>
            <person name="Schleper C."/>
            <person name="Guy L."/>
            <person name="Ettema T.J."/>
        </authorList>
    </citation>
    <scope>NUCLEOTIDE SEQUENCE</scope>
</reference>
<gene>
    <name evidence="2" type="ORF">LCGC14_0790210</name>
</gene>
<sequence>MTVLKSPEPSDGGVVLQAPSYGDAQARFKLGCKPATSRMIGAVRRYLDHSSDKCASLVALSHGTIIASEKRYLYWTPAHLAAIVVLFVLFGGGT</sequence>
<evidence type="ECO:0000313" key="2">
    <source>
        <dbReference type="EMBL" id="KKN34799.1"/>
    </source>
</evidence>
<organism evidence="2">
    <name type="scientific">marine sediment metagenome</name>
    <dbReference type="NCBI Taxonomy" id="412755"/>
    <lineage>
        <taxon>unclassified sequences</taxon>
        <taxon>metagenomes</taxon>
        <taxon>ecological metagenomes</taxon>
    </lineage>
</organism>
<protein>
    <submittedName>
        <fullName evidence="2">Uncharacterized protein</fullName>
    </submittedName>
</protein>
<name>A0A0F9PX67_9ZZZZ</name>
<keyword evidence="1" id="KW-0812">Transmembrane</keyword>
<comment type="caution">
    <text evidence="2">The sequence shown here is derived from an EMBL/GenBank/DDBJ whole genome shotgun (WGS) entry which is preliminary data.</text>
</comment>
<accession>A0A0F9PX67</accession>
<dbReference type="EMBL" id="LAZR01002083">
    <property type="protein sequence ID" value="KKN34799.1"/>
    <property type="molecule type" value="Genomic_DNA"/>
</dbReference>
<proteinExistence type="predicted"/>
<keyword evidence="1" id="KW-0472">Membrane</keyword>